<name>A0A9P4N0F4_9PLEO</name>
<sequence>MYIYRRHCFRLCGCEKSLKTDRTRILKDGTLLPPKTPRSLLPAIDHEDSDELPEHQRPRNLYSGIHIDAEFCFEYGDWEDELCDKCDRKLQEAVKSMYQGWWGTRIWAGWSVGMEPKGETPKPGDGRWEEYEDTSESIDSGEERSDTSK</sequence>
<reference evidence="2" key="1">
    <citation type="journal article" date="2020" name="Stud. Mycol.">
        <title>101 Dothideomycetes genomes: a test case for predicting lifestyles and emergence of pathogens.</title>
        <authorList>
            <person name="Haridas S."/>
            <person name="Albert R."/>
            <person name="Binder M."/>
            <person name="Bloem J."/>
            <person name="Labutti K."/>
            <person name="Salamov A."/>
            <person name="Andreopoulos B."/>
            <person name="Baker S."/>
            <person name="Barry K."/>
            <person name="Bills G."/>
            <person name="Bluhm B."/>
            <person name="Cannon C."/>
            <person name="Castanera R."/>
            <person name="Culley D."/>
            <person name="Daum C."/>
            <person name="Ezra D."/>
            <person name="Gonzalez J."/>
            <person name="Henrissat B."/>
            <person name="Kuo A."/>
            <person name="Liang C."/>
            <person name="Lipzen A."/>
            <person name="Lutzoni F."/>
            <person name="Magnuson J."/>
            <person name="Mondo S."/>
            <person name="Nolan M."/>
            <person name="Ohm R."/>
            <person name="Pangilinan J."/>
            <person name="Park H.-J."/>
            <person name="Ramirez L."/>
            <person name="Alfaro M."/>
            <person name="Sun H."/>
            <person name="Tritt A."/>
            <person name="Yoshinaga Y."/>
            <person name="Zwiers L.-H."/>
            <person name="Turgeon B."/>
            <person name="Goodwin S."/>
            <person name="Spatafora J."/>
            <person name="Crous P."/>
            <person name="Grigoriev I."/>
        </authorList>
    </citation>
    <scope>NUCLEOTIDE SEQUENCE</scope>
    <source>
        <strain evidence="2">ATCC 74209</strain>
    </source>
</reference>
<evidence type="ECO:0000256" key="1">
    <source>
        <dbReference type="SAM" id="MobiDB-lite"/>
    </source>
</evidence>
<keyword evidence="3" id="KW-1185">Reference proteome</keyword>
<organism evidence="2 3">
    <name type="scientific">Delitschia confertaspora ATCC 74209</name>
    <dbReference type="NCBI Taxonomy" id="1513339"/>
    <lineage>
        <taxon>Eukaryota</taxon>
        <taxon>Fungi</taxon>
        <taxon>Dikarya</taxon>
        <taxon>Ascomycota</taxon>
        <taxon>Pezizomycotina</taxon>
        <taxon>Dothideomycetes</taxon>
        <taxon>Pleosporomycetidae</taxon>
        <taxon>Pleosporales</taxon>
        <taxon>Delitschiaceae</taxon>
        <taxon>Delitschia</taxon>
    </lineage>
</organism>
<evidence type="ECO:0000313" key="2">
    <source>
        <dbReference type="EMBL" id="KAF2202835.1"/>
    </source>
</evidence>
<dbReference type="EMBL" id="ML993922">
    <property type="protein sequence ID" value="KAF2202835.1"/>
    <property type="molecule type" value="Genomic_DNA"/>
</dbReference>
<accession>A0A9P4N0F4</accession>
<protein>
    <submittedName>
        <fullName evidence="2">Uncharacterized protein</fullName>
    </submittedName>
</protein>
<feature type="region of interest" description="Disordered" evidence="1">
    <location>
        <begin position="112"/>
        <end position="149"/>
    </location>
</feature>
<dbReference type="Proteomes" id="UP000799536">
    <property type="component" value="Unassembled WGS sequence"/>
</dbReference>
<proteinExistence type="predicted"/>
<feature type="compositionally biased region" description="Basic and acidic residues" evidence="1">
    <location>
        <begin position="116"/>
        <end position="129"/>
    </location>
</feature>
<comment type="caution">
    <text evidence="2">The sequence shown here is derived from an EMBL/GenBank/DDBJ whole genome shotgun (WGS) entry which is preliminary data.</text>
</comment>
<feature type="compositionally biased region" description="Acidic residues" evidence="1">
    <location>
        <begin position="130"/>
        <end position="140"/>
    </location>
</feature>
<dbReference type="AlphaFoldDB" id="A0A9P4N0F4"/>
<gene>
    <name evidence="2" type="ORF">GQ43DRAFT_430400</name>
</gene>
<evidence type="ECO:0000313" key="3">
    <source>
        <dbReference type="Proteomes" id="UP000799536"/>
    </source>
</evidence>